<feature type="region of interest" description="Disordered" evidence="1">
    <location>
        <begin position="121"/>
        <end position="175"/>
    </location>
</feature>
<dbReference type="EMBL" id="KI925611">
    <property type="protein sequence ID" value="ETW47387.1"/>
    <property type="molecule type" value="Genomic_DNA"/>
</dbReference>
<reference evidence="2 3" key="2">
    <citation type="submission" date="2013-02" db="EMBL/GenBank/DDBJ databases">
        <title>The Genome Sequence of Plasmodium falciparum MaliPS096_E11.</title>
        <authorList>
            <consortium name="The Broad Institute Genome Sequencing Platform"/>
            <consortium name="The Broad Institute Genome Sequencing Center for Infectious Disease"/>
            <person name="Neafsey D."/>
            <person name="Cheeseman I."/>
            <person name="Volkman S."/>
            <person name="Adams J."/>
            <person name="Walker B."/>
            <person name="Young S.K."/>
            <person name="Zeng Q."/>
            <person name="Gargeya S."/>
            <person name="Fitzgerald M."/>
            <person name="Haas B."/>
            <person name="Abouelleil A."/>
            <person name="Alvarado L."/>
            <person name="Arachchi H.M."/>
            <person name="Berlin A.M."/>
            <person name="Chapman S.B."/>
            <person name="Dewar J."/>
            <person name="Goldberg J."/>
            <person name="Griggs A."/>
            <person name="Gujja S."/>
            <person name="Hansen M."/>
            <person name="Howarth C."/>
            <person name="Imamovic A."/>
            <person name="Larimer J."/>
            <person name="McCowan C."/>
            <person name="Murphy C."/>
            <person name="Neiman D."/>
            <person name="Pearson M."/>
            <person name="Priest M."/>
            <person name="Roberts A."/>
            <person name="Saif S."/>
            <person name="Shea T."/>
            <person name="Sisk P."/>
            <person name="Sykes S."/>
            <person name="Wortman J."/>
            <person name="Nusbaum C."/>
            <person name="Birren B."/>
        </authorList>
    </citation>
    <scope>NUCLEOTIDE SEQUENCE [LARGE SCALE GENOMIC DNA]</scope>
    <source>
        <strain evidence="2 3">MaliPS096_E11</strain>
    </source>
</reference>
<organism evidence="2 3">
    <name type="scientific">Plasmodium falciparum MaliPS096_E11</name>
    <dbReference type="NCBI Taxonomy" id="1036727"/>
    <lineage>
        <taxon>Eukaryota</taxon>
        <taxon>Sar</taxon>
        <taxon>Alveolata</taxon>
        <taxon>Apicomplexa</taxon>
        <taxon>Aconoidasida</taxon>
        <taxon>Haemosporida</taxon>
        <taxon>Plasmodiidae</taxon>
        <taxon>Plasmodium</taxon>
        <taxon>Plasmodium (Laverania)</taxon>
    </lineage>
</organism>
<sequence length="637" mass="73497">MNNMNNMNNINEHENYYRLIKEIEFLERKENMKECINPNINDYVDRNKNHNKEEDMIDEEEYKIKLCNDENVKIKSEKMEIKIKEEHINISNINQNLTHNNTSPIINHPLKLPLLPEMSHPNVFSSHSPRSNNISSNSSSSSSTSSSNSGGSNNSSSSSSCGGSPKNIPNQLNDPDFEEACDIRLMNSSENLKFSQSPPTSSLHASSLHLTDVNELVLSPNQQLYNNSPIKSPTNTPIRSPSSPIFETNYNEENIEKVNSNYLISSPYRNDIFSEFDMLGSLFESLDELENKSDYTESSSNDNCKYGNDFSLDKYNSDIKKGTIEKDEIIYNFKKDNFKKVFHAWCNKGKHEINYDNKKFNSVMEWINYIEELMSHELGITKDDKKNDDIRGDMELSVDIFSNQDNYSVDEQNHVNQNIESDENILINKNISTNINHQNEDDFISNSNDPFNFINEHNNNNMVENNTVLNDKNIILHNNDIVEDTTTSNSMSPLKSGFSDITSCVNNSNDTVNLFSEYNNAEDHVTYSNHHKEKQQDEDTYFNDQHIINNKIPWNHSEHNFVWNNNDIDENDEKNDHLKKKNEILQQNSDFNNISDINTNDFDINSVEDKGVINIQENSKDNITSSNYIEVTDPWKK</sequence>
<proteinExistence type="predicted"/>
<dbReference type="AlphaFoldDB" id="A0A024WJS4"/>
<dbReference type="OrthoDB" id="372210at2759"/>
<evidence type="ECO:0000313" key="3">
    <source>
        <dbReference type="Proteomes" id="UP000030699"/>
    </source>
</evidence>
<evidence type="ECO:0000313" key="2">
    <source>
        <dbReference type="EMBL" id="ETW47387.1"/>
    </source>
</evidence>
<evidence type="ECO:0000256" key="1">
    <source>
        <dbReference type="SAM" id="MobiDB-lite"/>
    </source>
</evidence>
<accession>A0A024WJS4</accession>
<reference evidence="2 3" key="1">
    <citation type="submission" date="2013-02" db="EMBL/GenBank/DDBJ databases">
        <title>The Genome Annotation of Plasmodium falciparum MaliPS096_E11.</title>
        <authorList>
            <consortium name="The Broad Institute Genome Sequencing Platform"/>
            <consortium name="The Broad Institute Genome Sequencing Center for Infectious Disease"/>
            <person name="Neafsey D."/>
            <person name="Hoffman S."/>
            <person name="Volkman S."/>
            <person name="Rosenthal P."/>
            <person name="Walker B."/>
            <person name="Young S.K."/>
            <person name="Zeng Q."/>
            <person name="Gargeya S."/>
            <person name="Fitzgerald M."/>
            <person name="Haas B."/>
            <person name="Abouelleil A."/>
            <person name="Allen A.W."/>
            <person name="Alvarado L."/>
            <person name="Arachchi H.M."/>
            <person name="Berlin A.M."/>
            <person name="Chapman S.B."/>
            <person name="Gainer-Dewar J."/>
            <person name="Goldberg J."/>
            <person name="Griggs A."/>
            <person name="Gujja S."/>
            <person name="Hansen M."/>
            <person name="Howarth C."/>
            <person name="Imamovic A."/>
            <person name="Ireland A."/>
            <person name="Larimer J."/>
            <person name="McCowan C."/>
            <person name="Murphy C."/>
            <person name="Pearson M."/>
            <person name="Poon T.W."/>
            <person name="Priest M."/>
            <person name="Roberts A."/>
            <person name="Saif S."/>
            <person name="Shea T."/>
            <person name="Sisk P."/>
            <person name="Sykes S."/>
            <person name="Wortman J."/>
            <person name="Nusbaum C."/>
            <person name="Birren B."/>
        </authorList>
    </citation>
    <scope>NUCLEOTIDE SEQUENCE [LARGE SCALE GENOMIC DNA]</scope>
    <source>
        <strain evidence="2 3">MaliPS096_E11</strain>
    </source>
</reference>
<feature type="compositionally biased region" description="Low complexity" evidence="1">
    <location>
        <begin position="125"/>
        <end position="164"/>
    </location>
</feature>
<gene>
    <name evidence="2" type="ORF">PFMALIP_04566</name>
</gene>
<name>A0A024WJS4_PLAFA</name>
<protein>
    <submittedName>
        <fullName evidence="2">Uncharacterized protein</fullName>
    </submittedName>
</protein>
<dbReference type="Proteomes" id="UP000030699">
    <property type="component" value="Unassembled WGS sequence"/>
</dbReference>